<dbReference type="OrthoDB" id="3202743at2"/>
<dbReference type="CDD" id="cd00146">
    <property type="entry name" value="PKD"/>
    <property type="match status" value="1"/>
</dbReference>
<feature type="domain" description="PKD" evidence="2">
    <location>
        <begin position="502"/>
        <end position="553"/>
    </location>
</feature>
<evidence type="ECO:0000313" key="3">
    <source>
        <dbReference type="EMBL" id="TCO57053.1"/>
    </source>
</evidence>
<feature type="compositionally biased region" description="Low complexity" evidence="1">
    <location>
        <begin position="419"/>
        <end position="441"/>
    </location>
</feature>
<dbReference type="Gene3D" id="2.130.10.10">
    <property type="entry name" value="YVTN repeat-like/Quinoprotein amine dehydrogenase"/>
    <property type="match status" value="1"/>
</dbReference>
<organism evidence="3 4">
    <name type="scientific">Actinocrispum wychmicini</name>
    <dbReference type="NCBI Taxonomy" id="1213861"/>
    <lineage>
        <taxon>Bacteria</taxon>
        <taxon>Bacillati</taxon>
        <taxon>Actinomycetota</taxon>
        <taxon>Actinomycetes</taxon>
        <taxon>Pseudonocardiales</taxon>
        <taxon>Pseudonocardiaceae</taxon>
        <taxon>Actinocrispum</taxon>
    </lineage>
</organism>
<feature type="region of interest" description="Disordered" evidence="1">
    <location>
        <begin position="379"/>
        <end position="476"/>
    </location>
</feature>
<dbReference type="SUPFAM" id="SSF50969">
    <property type="entry name" value="YVTN repeat-like/Quinoprotein amine dehydrogenase"/>
    <property type="match status" value="1"/>
</dbReference>
<evidence type="ECO:0000256" key="1">
    <source>
        <dbReference type="SAM" id="MobiDB-lite"/>
    </source>
</evidence>
<keyword evidence="4" id="KW-1185">Reference proteome</keyword>
<dbReference type="RefSeq" id="WP_132120788.1">
    <property type="nucleotide sequence ID" value="NZ_SLWS01000006.1"/>
</dbReference>
<feature type="compositionally biased region" description="Pro residues" evidence="1">
    <location>
        <begin position="442"/>
        <end position="470"/>
    </location>
</feature>
<dbReference type="Proteomes" id="UP000295680">
    <property type="component" value="Unassembled WGS sequence"/>
</dbReference>
<dbReference type="PROSITE" id="PS50093">
    <property type="entry name" value="PKD"/>
    <property type="match status" value="1"/>
</dbReference>
<dbReference type="InterPro" id="IPR015943">
    <property type="entry name" value="WD40/YVTN_repeat-like_dom_sf"/>
</dbReference>
<dbReference type="Pfam" id="PF18911">
    <property type="entry name" value="PKD_4"/>
    <property type="match status" value="1"/>
</dbReference>
<dbReference type="InterPro" id="IPR000601">
    <property type="entry name" value="PKD_dom"/>
</dbReference>
<proteinExistence type="predicted"/>
<evidence type="ECO:0000259" key="2">
    <source>
        <dbReference type="PROSITE" id="PS50093"/>
    </source>
</evidence>
<name>A0A4R2JC09_9PSEU</name>
<evidence type="ECO:0000313" key="4">
    <source>
        <dbReference type="Proteomes" id="UP000295680"/>
    </source>
</evidence>
<dbReference type="EMBL" id="SLWS01000006">
    <property type="protein sequence ID" value="TCO57053.1"/>
    <property type="molecule type" value="Genomic_DNA"/>
</dbReference>
<sequence length="739" mass="75535">MPESVPATIAGARPSGVRIVPVGGVIRVRGVAAGLAAAVVVGVLVVAGTSAPTRQVRLLSGAAWLASAKVGQLTLLDGATAEVSAQLQVASADDQLAVAQLGSTAYAVDQTTGTVRRVDGATFAATPPRAPVPDAHAGLTAVPGATDLYILDTQRGVLANADPHTLDRRGDLLSVAGRLGPGTVTVDDSGTLWAIDTATGDLNRIAGGTRTVQHGMTKPGTSFVTIANGHPVVVDTTGRKAIVVDKDSGRAGRTLDLDLRPDDTVRISGSPHSERIYVVAERGVLDICDLGGGRCDSVVPLAKGHEFGAPVDSGDRVFVPDYSTGEVWIVDLGDHRLVARPMVLPPIGPFQLLVRDGVVFYNDPGSEKAGVIRLDGAVTPTAKYDPGNPRKGLTAPGGTITIDTQPAPPSTGKPAPDNPRSQQPSSQQPSSQQQVPSTSQPDQPPVEPPPSVPDPTSDPRPPPSSDPGKPPLELKITMSDTTPTAHQQVALTVSGAAIDQATWSFGDGGTATGISVNHTWTAARNTPYLVAVNVTTTDGRQGTVSVQVPVSDVPKAKLTVRVTGDGVVAGSGISCPGGQCTITVDQGTTVTLKATSGQTATFSGWGDACAGRPGDTCQLSLTNDTSVSAAFQEKPTVTLTLQSAKANPSGGPISGRIHGTSPGDFSCQLPCAGAFPLHLGDQVTLVAEGAFKNVGGIPTQTKFVRWEGGPCDQSTALSCSFQLSGNVTITGFFIQVGNA</sequence>
<dbReference type="InterPro" id="IPR013783">
    <property type="entry name" value="Ig-like_fold"/>
</dbReference>
<dbReference type="Gene3D" id="2.60.40.10">
    <property type="entry name" value="Immunoglobulins"/>
    <property type="match status" value="1"/>
</dbReference>
<dbReference type="SUPFAM" id="SSF49299">
    <property type="entry name" value="PKD domain"/>
    <property type="match status" value="1"/>
</dbReference>
<protein>
    <recommendedName>
        <fullName evidence="2">PKD domain-containing protein</fullName>
    </recommendedName>
</protein>
<dbReference type="InterPro" id="IPR011044">
    <property type="entry name" value="Quino_amine_DH_bsu"/>
</dbReference>
<reference evidence="3 4" key="1">
    <citation type="submission" date="2019-03" db="EMBL/GenBank/DDBJ databases">
        <title>Genomic Encyclopedia of Type Strains, Phase IV (KMG-IV): sequencing the most valuable type-strain genomes for metagenomic binning, comparative biology and taxonomic classification.</title>
        <authorList>
            <person name="Goeker M."/>
        </authorList>
    </citation>
    <scope>NUCLEOTIDE SEQUENCE [LARGE SCALE GENOMIC DNA]</scope>
    <source>
        <strain evidence="3 4">DSM 45934</strain>
    </source>
</reference>
<comment type="caution">
    <text evidence="3">The sequence shown here is derived from an EMBL/GenBank/DDBJ whole genome shotgun (WGS) entry which is preliminary data.</text>
</comment>
<accession>A0A4R2JC09</accession>
<gene>
    <name evidence="3" type="ORF">EV192_106530</name>
</gene>
<dbReference type="InterPro" id="IPR035986">
    <property type="entry name" value="PKD_dom_sf"/>
</dbReference>
<dbReference type="GO" id="GO:0005975">
    <property type="term" value="P:carbohydrate metabolic process"/>
    <property type="evidence" value="ECO:0007669"/>
    <property type="project" value="UniProtKB-ARBA"/>
</dbReference>
<dbReference type="AlphaFoldDB" id="A0A4R2JC09"/>